<accession>A0A9J5W0H5</accession>
<dbReference type="Proteomes" id="UP000824120">
    <property type="component" value="Unassembled WGS sequence"/>
</dbReference>
<proteinExistence type="predicted"/>
<dbReference type="AlphaFoldDB" id="A0A9J5W0H5"/>
<sequence>MEQKQESHVVAGEAVDFRWVSLNSGVAVAGEDGASEGDVIHRSFDEIPAKRRRIVCSFGVSGGVFWFLGSFLVVFGVGLGGERGGKGGGLLAGFAAGRNMGFGSGGVSELPENKRKEKEKGFLGVELARFLRRNSSELVTDKL</sequence>
<feature type="transmembrane region" description="Helical" evidence="1">
    <location>
        <begin position="54"/>
        <end position="77"/>
    </location>
</feature>
<comment type="caution">
    <text evidence="2">The sequence shown here is derived from an EMBL/GenBank/DDBJ whole genome shotgun (WGS) entry which is preliminary data.</text>
</comment>
<keyword evidence="1" id="KW-1133">Transmembrane helix</keyword>
<evidence type="ECO:0000313" key="2">
    <source>
        <dbReference type="EMBL" id="KAG5568880.1"/>
    </source>
</evidence>
<keyword evidence="3" id="KW-1185">Reference proteome</keyword>
<evidence type="ECO:0000313" key="3">
    <source>
        <dbReference type="Proteomes" id="UP000824120"/>
    </source>
</evidence>
<gene>
    <name evidence="2" type="ORF">H5410_064108</name>
</gene>
<reference evidence="2" key="1">
    <citation type="submission" date="2020-09" db="EMBL/GenBank/DDBJ databases">
        <title>De no assembly of potato wild relative species, Solanum commersonii.</title>
        <authorList>
            <person name="Cho K."/>
        </authorList>
    </citation>
    <scope>NUCLEOTIDE SEQUENCE</scope>
    <source>
        <strain evidence="2">LZ3.2</strain>
        <tissue evidence="2">Leaf</tissue>
    </source>
</reference>
<keyword evidence="1" id="KW-0812">Transmembrane</keyword>
<protein>
    <submittedName>
        <fullName evidence="2">Uncharacterized protein</fullName>
    </submittedName>
</protein>
<organism evidence="2 3">
    <name type="scientific">Solanum commersonii</name>
    <name type="common">Commerson's wild potato</name>
    <name type="synonym">Commerson's nightshade</name>
    <dbReference type="NCBI Taxonomy" id="4109"/>
    <lineage>
        <taxon>Eukaryota</taxon>
        <taxon>Viridiplantae</taxon>
        <taxon>Streptophyta</taxon>
        <taxon>Embryophyta</taxon>
        <taxon>Tracheophyta</taxon>
        <taxon>Spermatophyta</taxon>
        <taxon>Magnoliopsida</taxon>
        <taxon>eudicotyledons</taxon>
        <taxon>Gunneridae</taxon>
        <taxon>Pentapetalae</taxon>
        <taxon>asterids</taxon>
        <taxon>lamiids</taxon>
        <taxon>Solanales</taxon>
        <taxon>Solanaceae</taxon>
        <taxon>Solanoideae</taxon>
        <taxon>Solaneae</taxon>
        <taxon>Solanum</taxon>
    </lineage>
</organism>
<evidence type="ECO:0000256" key="1">
    <source>
        <dbReference type="SAM" id="Phobius"/>
    </source>
</evidence>
<name>A0A9J5W0H5_SOLCO</name>
<keyword evidence="1" id="KW-0472">Membrane</keyword>
<dbReference type="EMBL" id="JACXVP010000027">
    <property type="protein sequence ID" value="KAG5568880.1"/>
    <property type="molecule type" value="Genomic_DNA"/>
</dbReference>